<organism evidence="7 8">
    <name type="scientific">Persicobacter psychrovividus</name>
    <dbReference type="NCBI Taxonomy" id="387638"/>
    <lineage>
        <taxon>Bacteria</taxon>
        <taxon>Pseudomonadati</taxon>
        <taxon>Bacteroidota</taxon>
        <taxon>Cytophagia</taxon>
        <taxon>Cytophagales</taxon>
        <taxon>Persicobacteraceae</taxon>
        <taxon>Persicobacter</taxon>
    </lineage>
</organism>
<keyword evidence="8" id="KW-1185">Reference proteome</keyword>
<dbReference type="PRINTS" id="PR00507">
    <property type="entry name" value="N12N6MTFRASE"/>
</dbReference>
<dbReference type="EC" id="2.1.1.72" evidence="1"/>
<feature type="domain" description="Type II methyltransferase M.TaqI-like" evidence="6">
    <location>
        <begin position="218"/>
        <end position="314"/>
    </location>
</feature>
<evidence type="ECO:0000256" key="5">
    <source>
        <dbReference type="ARBA" id="ARBA00047942"/>
    </source>
</evidence>
<evidence type="ECO:0000256" key="4">
    <source>
        <dbReference type="ARBA" id="ARBA00022691"/>
    </source>
</evidence>
<dbReference type="InterPro" id="IPR050953">
    <property type="entry name" value="N4_N6_ade-DNA_methylase"/>
</dbReference>
<keyword evidence="3" id="KW-0808">Transferase</keyword>
<dbReference type="EMBL" id="AP025302">
    <property type="protein sequence ID" value="BDD02432.1"/>
    <property type="molecule type" value="Genomic_DNA"/>
</dbReference>
<dbReference type="InterPro" id="IPR029063">
    <property type="entry name" value="SAM-dependent_MTases_sf"/>
</dbReference>
<evidence type="ECO:0000259" key="6">
    <source>
        <dbReference type="Pfam" id="PF07669"/>
    </source>
</evidence>
<sequence length="797" mass="90935">MERYLNTYNKVISDYLTLIQGEIDLSNPIELNRARFDIRLVFTCSIFYIQQSGETSKSSVTENAVSWYCSRYGNKSFFFLSLKTSDKYLLQIVDKHLSQAPHEPVSIISLYENLLGLEGIIAKEGIIVNSGKNYRNKLGSYFTPPELARSSTNKCLGLYIRNNLDNDLSSTLSNCKIVDFSCGAGIFLIKAIKEITTLLSEKGFTKKEIQKVVRGTAQNIYGCDVDRIALELALLNVLEQAQSPDLYEAISPNFTFGNFLLHTGKEENNTTKLRTLRDGFIYHEHLALDINKFPNFDIILGNPPWEKIRFEEKKFLDLHSGLLEGINFKGERKKVLTNLQNSNPVFYEYIEEFKAQIDNSKTQIKNNKEFALSSHGELNTYALFTELASSRMAKNAVVGLILKSAIGTSPANKKLFNHLVEKKKIDVFSDFVNKKKIFAIDSRERFCLLILSSTPNNVISVSMNLQNVSQLHEDSQLKLKKDDIWILSPNTGMLPNISSPNELRLLLKIGRKNSIFDKRFPEVKFGRIVHFTNHSDWIIKGAKPNYIPIYEGKFIHQFNGRFAGFNGMSDASKYKSKSMARELNQTELNNPDIIPESRFYIESDKWGKLSRKYGTPEYMLSWRSLTSPTNQRTCIATILPFVPASQSVQFLTSDLRSLLLLCGLFNSFTFDFLVRKMISGIDLTQTVIKQIPVPPIDSLSKTITIEKESYKLSEFIELSTRALLTEDSRLTKLKTETVINFSKNFRSKEYLRLALESAIMYCYQINIDDAQLILSDFTSINENQVAIILKYLTTHLK</sequence>
<evidence type="ECO:0000313" key="8">
    <source>
        <dbReference type="Proteomes" id="UP001354989"/>
    </source>
</evidence>
<proteinExistence type="predicted"/>
<dbReference type="PANTHER" id="PTHR33841">
    <property type="entry name" value="DNA METHYLTRANSFERASE YEEA-RELATED"/>
    <property type="match status" value="1"/>
</dbReference>
<dbReference type="Proteomes" id="UP001354989">
    <property type="component" value="Plasmid pPP10"/>
</dbReference>
<gene>
    <name evidence="7" type="ORF">PEPS_47120</name>
</gene>
<geneLocation type="plasmid" evidence="7 8">
    <name>pPP10</name>
</geneLocation>
<accession>A0ABN6LLE6</accession>
<keyword evidence="4" id="KW-0949">S-adenosyl-L-methionine</keyword>
<evidence type="ECO:0000313" key="7">
    <source>
        <dbReference type="EMBL" id="BDD02432.1"/>
    </source>
</evidence>
<evidence type="ECO:0000256" key="2">
    <source>
        <dbReference type="ARBA" id="ARBA00022603"/>
    </source>
</evidence>
<evidence type="ECO:0000256" key="3">
    <source>
        <dbReference type="ARBA" id="ARBA00022679"/>
    </source>
</evidence>
<dbReference type="InterPro" id="IPR011639">
    <property type="entry name" value="MethylTrfase_TaqI-like_dom"/>
</dbReference>
<dbReference type="InterPro" id="IPR002052">
    <property type="entry name" value="DNA_methylase_N6_adenine_CS"/>
</dbReference>
<dbReference type="RefSeq" id="WP_338399646.1">
    <property type="nucleotide sequence ID" value="NZ_AP025302.1"/>
</dbReference>
<protein>
    <recommendedName>
        <fullName evidence="1">site-specific DNA-methyltransferase (adenine-specific)</fullName>
        <ecNumber evidence="1">2.1.1.72</ecNumber>
    </recommendedName>
</protein>
<dbReference type="Gene3D" id="3.40.50.150">
    <property type="entry name" value="Vaccinia Virus protein VP39"/>
    <property type="match status" value="1"/>
</dbReference>
<comment type="catalytic activity">
    <reaction evidence="5">
        <text>a 2'-deoxyadenosine in DNA + S-adenosyl-L-methionine = an N(6)-methyl-2'-deoxyadenosine in DNA + S-adenosyl-L-homocysteine + H(+)</text>
        <dbReference type="Rhea" id="RHEA:15197"/>
        <dbReference type="Rhea" id="RHEA-COMP:12418"/>
        <dbReference type="Rhea" id="RHEA-COMP:12419"/>
        <dbReference type="ChEBI" id="CHEBI:15378"/>
        <dbReference type="ChEBI" id="CHEBI:57856"/>
        <dbReference type="ChEBI" id="CHEBI:59789"/>
        <dbReference type="ChEBI" id="CHEBI:90615"/>
        <dbReference type="ChEBI" id="CHEBI:90616"/>
        <dbReference type="EC" id="2.1.1.72"/>
    </reaction>
</comment>
<dbReference type="PANTHER" id="PTHR33841:SF1">
    <property type="entry name" value="DNA METHYLTRANSFERASE A"/>
    <property type="match status" value="1"/>
</dbReference>
<keyword evidence="2" id="KW-0489">Methyltransferase</keyword>
<keyword evidence="7" id="KW-0614">Plasmid</keyword>
<dbReference type="Pfam" id="PF07669">
    <property type="entry name" value="Eco57I"/>
    <property type="match status" value="1"/>
</dbReference>
<evidence type="ECO:0000256" key="1">
    <source>
        <dbReference type="ARBA" id="ARBA00011900"/>
    </source>
</evidence>
<dbReference type="PROSITE" id="PS00092">
    <property type="entry name" value="N6_MTASE"/>
    <property type="match status" value="1"/>
</dbReference>
<dbReference type="SUPFAM" id="SSF53335">
    <property type="entry name" value="S-adenosyl-L-methionine-dependent methyltransferases"/>
    <property type="match status" value="1"/>
</dbReference>
<name>A0ABN6LLE6_9BACT</name>
<reference evidence="7 8" key="1">
    <citation type="submission" date="2021-12" db="EMBL/GenBank/DDBJ databases">
        <title>Genome sequencing of bacteria with rrn-lacking chromosome and rrn-plasmid.</title>
        <authorList>
            <person name="Anda M."/>
            <person name="Iwasaki W."/>
        </authorList>
    </citation>
    <scope>NUCLEOTIDE SEQUENCE [LARGE SCALE GENOMIC DNA]</scope>
    <source>
        <strain evidence="7 8">NBRC 101262</strain>
        <plasmid evidence="7 8">pPP10</plasmid>
    </source>
</reference>